<evidence type="ECO:0000313" key="3">
    <source>
        <dbReference type="Proteomes" id="UP000242815"/>
    </source>
</evidence>
<feature type="transmembrane region" description="Helical" evidence="1">
    <location>
        <begin position="84"/>
        <end position="103"/>
    </location>
</feature>
<name>A0A1I6AJ91_9GAMM</name>
<sequence>MSGYGSVGFLWEWGVLGIRWPRFTEAQLNTLAVTFISFAIAFVATRRIQRYPGAQTLGYLLTLPVLIWASGLLVLSFSREDYSWPVLFSSLVLNIGWIISSFYGKQKLRSPTFALVPFGRAKVLLKQVNVRVKALQKPSLEGQRVHPAR</sequence>
<protein>
    <submittedName>
        <fullName evidence="2">Uncharacterized protein</fullName>
    </submittedName>
</protein>
<evidence type="ECO:0000256" key="1">
    <source>
        <dbReference type="SAM" id="Phobius"/>
    </source>
</evidence>
<keyword evidence="1" id="KW-1133">Transmembrane helix</keyword>
<feature type="transmembrane region" description="Helical" evidence="1">
    <location>
        <begin position="57"/>
        <end position="78"/>
    </location>
</feature>
<keyword evidence="1" id="KW-0472">Membrane</keyword>
<reference evidence="2 3" key="1">
    <citation type="submission" date="2016-10" db="EMBL/GenBank/DDBJ databases">
        <authorList>
            <person name="de Groot N.N."/>
        </authorList>
    </citation>
    <scope>NUCLEOTIDE SEQUENCE [LARGE SCALE GENOMIC DNA]</scope>
    <source>
        <strain evidence="2 3">JCM 18415</strain>
    </source>
</reference>
<dbReference type="STRING" id="1002526.SAMN05216578_102147"/>
<keyword evidence="1" id="KW-0812">Transmembrane</keyword>
<dbReference type="Proteomes" id="UP000242815">
    <property type="component" value="Unassembled WGS sequence"/>
</dbReference>
<gene>
    <name evidence="2" type="ORF">SAMN05216578_102147</name>
</gene>
<dbReference type="EMBL" id="FOYD01000002">
    <property type="protein sequence ID" value="SFQ68758.1"/>
    <property type="molecule type" value="Genomic_DNA"/>
</dbReference>
<dbReference type="AlphaFoldDB" id="A0A1I6AJ91"/>
<organism evidence="2 3">
    <name type="scientific">Halopseudomonas formosensis</name>
    <dbReference type="NCBI Taxonomy" id="1002526"/>
    <lineage>
        <taxon>Bacteria</taxon>
        <taxon>Pseudomonadati</taxon>
        <taxon>Pseudomonadota</taxon>
        <taxon>Gammaproteobacteria</taxon>
        <taxon>Pseudomonadales</taxon>
        <taxon>Pseudomonadaceae</taxon>
        <taxon>Halopseudomonas</taxon>
    </lineage>
</organism>
<evidence type="ECO:0000313" key="2">
    <source>
        <dbReference type="EMBL" id="SFQ68758.1"/>
    </source>
</evidence>
<feature type="transmembrane region" description="Helical" evidence="1">
    <location>
        <begin position="26"/>
        <end position="45"/>
    </location>
</feature>
<accession>A0A1I6AJ91</accession>
<proteinExistence type="predicted"/>
<dbReference type="RefSeq" id="WP_090537160.1">
    <property type="nucleotide sequence ID" value="NZ_FOYD01000002.1"/>
</dbReference>